<dbReference type="Pfam" id="PF09957">
    <property type="entry name" value="VapB_antitoxin"/>
    <property type="match status" value="1"/>
</dbReference>
<sequence length="74" mass="8146">MSFAKVEIEVDQTLVDEVIRRYHLRSVREAVNLALRVLVNGTGSGSAPADEPTEEEDDPFDLGALNPQRSRHAG</sequence>
<dbReference type="EMBL" id="LQOW01000024">
    <property type="protein sequence ID" value="ORV59545.1"/>
    <property type="molecule type" value="Genomic_DNA"/>
</dbReference>
<dbReference type="Proteomes" id="UP000194000">
    <property type="component" value="Unassembled WGS sequence"/>
</dbReference>
<feature type="region of interest" description="Disordered" evidence="1">
    <location>
        <begin position="41"/>
        <end position="74"/>
    </location>
</feature>
<dbReference type="OrthoDB" id="4736246at2"/>
<evidence type="ECO:0008006" key="4">
    <source>
        <dbReference type="Google" id="ProtNLM"/>
    </source>
</evidence>
<evidence type="ECO:0000313" key="3">
    <source>
        <dbReference type="Proteomes" id="UP000194000"/>
    </source>
</evidence>
<keyword evidence="3" id="KW-1185">Reference proteome</keyword>
<dbReference type="STRING" id="1260918.AWC06_15485"/>
<evidence type="ECO:0000313" key="2">
    <source>
        <dbReference type="EMBL" id="ORV59545.1"/>
    </source>
</evidence>
<accession>A0A1X1URR2</accession>
<feature type="compositionally biased region" description="Acidic residues" evidence="1">
    <location>
        <begin position="51"/>
        <end position="60"/>
    </location>
</feature>
<protein>
    <recommendedName>
        <fullName evidence="4">Antitoxin VapB</fullName>
    </recommendedName>
</protein>
<dbReference type="InterPro" id="IPR019239">
    <property type="entry name" value="VapB_antitoxin"/>
</dbReference>
<comment type="caution">
    <text evidence="2">The sequence shown here is derived from an EMBL/GenBank/DDBJ whole genome shotgun (WGS) entry which is preliminary data.</text>
</comment>
<proteinExistence type="predicted"/>
<dbReference type="RefSeq" id="WP_085197357.1">
    <property type="nucleotide sequence ID" value="NZ_JACKVI010000014.1"/>
</dbReference>
<gene>
    <name evidence="2" type="ORF">AWC06_15485</name>
</gene>
<name>A0A1X1URR2_9MYCO</name>
<dbReference type="AlphaFoldDB" id="A0A1X1URR2"/>
<reference evidence="2 3" key="1">
    <citation type="submission" date="2016-01" db="EMBL/GenBank/DDBJ databases">
        <title>The new phylogeny of the genus Mycobacterium.</title>
        <authorList>
            <person name="Tarcisio F."/>
            <person name="Conor M."/>
            <person name="Antonella G."/>
            <person name="Elisabetta G."/>
            <person name="Giulia F.S."/>
            <person name="Sara T."/>
            <person name="Anna F."/>
            <person name="Clotilde B."/>
            <person name="Roberto B."/>
            <person name="Veronica D.S."/>
            <person name="Fabio R."/>
            <person name="Monica P."/>
            <person name="Olivier J."/>
            <person name="Enrico T."/>
            <person name="Nicola S."/>
        </authorList>
    </citation>
    <scope>NUCLEOTIDE SEQUENCE [LARGE SCALE GENOMIC DNA]</scope>
    <source>
        <strain evidence="2 3">DSM 45731</strain>
    </source>
</reference>
<organism evidence="2 3">
    <name type="scientific">Mycobacterium fragae</name>
    <dbReference type="NCBI Taxonomy" id="1260918"/>
    <lineage>
        <taxon>Bacteria</taxon>
        <taxon>Bacillati</taxon>
        <taxon>Actinomycetota</taxon>
        <taxon>Actinomycetes</taxon>
        <taxon>Mycobacteriales</taxon>
        <taxon>Mycobacteriaceae</taxon>
        <taxon>Mycobacterium</taxon>
    </lineage>
</organism>
<evidence type="ECO:0000256" key="1">
    <source>
        <dbReference type="SAM" id="MobiDB-lite"/>
    </source>
</evidence>